<feature type="compositionally biased region" description="Polar residues" evidence="1">
    <location>
        <begin position="197"/>
        <end position="211"/>
    </location>
</feature>
<proteinExistence type="predicted"/>
<keyword evidence="3" id="KW-1185">Reference proteome</keyword>
<sequence>MTLTCCSMTFTDAFFTLSADRIAGSVQGRADRGIFPIPYGIYGTYCIVNDRNSVLSFCLFSRPNKETTTTTQRENMELINELNEAYWSRGDPTQTAGYQHYRVMKCDKLDEPGCFSYAVFDDEGMLWKVTLQNGASSRDPLFGICNILLKLSDDDRKITGVIVEDDCVLLKSTSEKVEPVANGGNEVNGELDDVSKAGSTMDASPDVSDNLNGEEKHAQNT</sequence>
<evidence type="ECO:0000256" key="1">
    <source>
        <dbReference type="SAM" id="MobiDB-lite"/>
    </source>
</evidence>
<comment type="caution">
    <text evidence="2">The sequence shown here is derived from an EMBL/GenBank/DDBJ whole genome shotgun (WGS) entry which is preliminary data.</text>
</comment>
<gene>
    <name evidence="2" type="ORF">LSH36_45g09000</name>
</gene>
<feature type="region of interest" description="Disordered" evidence="1">
    <location>
        <begin position="178"/>
        <end position="221"/>
    </location>
</feature>
<reference evidence="2" key="1">
    <citation type="journal article" date="2023" name="Mol. Biol. Evol.">
        <title>Third-Generation Sequencing Reveals the Adaptive Role of the Epigenome in Three Deep-Sea Polychaetes.</title>
        <authorList>
            <person name="Perez M."/>
            <person name="Aroh O."/>
            <person name="Sun Y."/>
            <person name="Lan Y."/>
            <person name="Juniper S.K."/>
            <person name="Young C.R."/>
            <person name="Angers B."/>
            <person name="Qian P.Y."/>
        </authorList>
    </citation>
    <scope>NUCLEOTIDE SEQUENCE</scope>
    <source>
        <strain evidence="2">P08H-3</strain>
    </source>
</reference>
<protein>
    <submittedName>
        <fullName evidence="2">Uncharacterized protein</fullName>
    </submittedName>
</protein>
<organism evidence="2 3">
    <name type="scientific">Paralvinella palmiformis</name>
    <dbReference type="NCBI Taxonomy" id="53620"/>
    <lineage>
        <taxon>Eukaryota</taxon>
        <taxon>Metazoa</taxon>
        <taxon>Spiralia</taxon>
        <taxon>Lophotrochozoa</taxon>
        <taxon>Annelida</taxon>
        <taxon>Polychaeta</taxon>
        <taxon>Sedentaria</taxon>
        <taxon>Canalipalpata</taxon>
        <taxon>Terebellida</taxon>
        <taxon>Terebelliformia</taxon>
        <taxon>Alvinellidae</taxon>
        <taxon>Paralvinella</taxon>
    </lineage>
</organism>
<dbReference type="AlphaFoldDB" id="A0AAD9ND10"/>
<evidence type="ECO:0000313" key="3">
    <source>
        <dbReference type="Proteomes" id="UP001208570"/>
    </source>
</evidence>
<name>A0AAD9ND10_9ANNE</name>
<evidence type="ECO:0000313" key="2">
    <source>
        <dbReference type="EMBL" id="KAK2165802.1"/>
    </source>
</evidence>
<dbReference type="Proteomes" id="UP001208570">
    <property type="component" value="Unassembled WGS sequence"/>
</dbReference>
<accession>A0AAD9ND10</accession>
<dbReference type="EMBL" id="JAODUP010000045">
    <property type="protein sequence ID" value="KAK2165802.1"/>
    <property type="molecule type" value="Genomic_DNA"/>
</dbReference>